<dbReference type="RefSeq" id="WP_195552119.1">
    <property type="nucleotide sequence ID" value="NZ_JADMNX010000010.1"/>
</dbReference>
<gene>
    <name evidence="2" type="ORF">PNV70_12895</name>
</gene>
<feature type="coiled-coil region" evidence="1">
    <location>
        <begin position="515"/>
        <end position="549"/>
    </location>
</feature>
<sequence>MAEGTKLADAYVQIIPISEGITGRIKDLFKDLPDEGDSAGEKTGESFATKLKKAIAAAGVGAAISKVVTSAFTEGAALEQSLGGVETLFKKHADIVKKNAQDAYKTAGVSANEYMENVTSFSASLLSSLGGDTQKAAEVAHTAMVDMSDNANKFGSDMQSIQNAYQGFAKQNYTMLDNLKLGYGGTKSEMERLLQDAQKLSGVEYNIDNLSDVYNAIHTIQQNLDITGTTAKEASTTFSGSFASMKAAAKNFLGVLTSGGDADKAFNDLIGSTETFFGNVKRLAKSFVSQTAKVFDSAVGQLFEKMGVDAENIEGVIEGVHNALKSITAAIVTFIAVSKVSAVTKSFEGLTLQMIQSKAMATAMNAKMAITQNLAAGIAAGVALIGSAIINHFANEIDVTESSIVNLSESVKQFSDKCLSTKSAVESLHEELADSTDSNKKQADSYRALNDRLKELNETENKSADEKAEMQSIIDQLNGDIDGLNLTLDEQTGSLKNNVAAVSNMLDAYADMQDTKDLQDKLAEALRNQAAAQSEYDEALERYKQAKADGLTGDDFDALALSLNTAHGALTTANNDLSSVRQSIEEANIAQKEFADAYALTTGSIAELSEETLSQINDICDKYADAYKTQHDLVFGQIDLLDEFCGKSDVTAEQLIANLDDNINGFTDWENNLAKLKKKVADGIISQDFYNNLEEMGPKGAGYAKAFVDMSDKELEKYSVKSKGIFDEMNDYVDRSMSKMKDSSAKLLADLVDLPSQNYYSMRTAYEVLGQYAADGYADGIQSRMSFVSATVNEMVIRGINAARLAQDSHSPSRVFRTLGGYVGEGYALGVADETYLAVQASENMVRSAIQSASSVDSRIDVSSLRKQTATQTVPDTSNMGMRSAILNALAEYASVDGKSTKQPINVTVEIDKRAVGKAVVEDINSLTKLNGKSPLV</sequence>
<dbReference type="AlphaFoldDB" id="A0AAW6E217"/>
<evidence type="ECO:0008006" key="4">
    <source>
        <dbReference type="Google" id="ProtNLM"/>
    </source>
</evidence>
<protein>
    <recommendedName>
        <fullName evidence="4">Phage tail tape measure protein</fullName>
    </recommendedName>
</protein>
<dbReference type="EMBL" id="JAQMLS010000010">
    <property type="protein sequence ID" value="MDB8742961.1"/>
    <property type="molecule type" value="Genomic_DNA"/>
</dbReference>
<evidence type="ECO:0000256" key="1">
    <source>
        <dbReference type="SAM" id="Coils"/>
    </source>
</evidence>
<feature type="coiled-coil region" evidence="1">
    <location>
        <begin position="439"/>
        <end position="476"/>
    </location>
</feature>
<dbReference type="Proteomes" id="UP001211421">
    <property type="component" value="Unassembled WGS sequence"/>
</dbReference>
<dbReference type="InterPro" id="IPR027267">
    <property type="entry name" value="AH/BAR_dom_sf"/>
</dbReference>
<reference evidence="2" key="1">
    <citation type="submission" date="2023-01" db="EMBL/GenBank/DDBJ databases">
        <title>Human gut microbiome strain richness.</title>
        <authorList>
            <person name="Chen-Liaw A."/>
        </authorList>
    </citation>
    <scope>NUCLEOTIDE SEQUENCE</scope>
    <source>
        <strain evidence="2">D59st1_B8_D59t2_181005</strain>
    </source>
</reference>
<dbReference type="Gene3D" id="1.20.1270.60">
    <property type="entry name" value="Arfaptin homology (AH) domain/BAR domain"/>
    <property type="match status" value="1"/>
</dbReference>
<comment type="caution">
    <text evidence="2">The sequence shown here is derived from an EMBL/GenBank/DDBJ whole genome shotgun (WGS) entry which is preliminary data.</text>
</comment>
<evidence type="ECO:0000313" key="3">
    <source>
        <dbReference type="Proteomes" id="UP001211421"/>
    </source>
</evidence>
<name>A0AAW6E217_9FIRM</name>
<dbReference type="SUPFAM" id="SSF103657">
    <property type="entry name" value="BAR/IMD domain-like"/>
    <property type="match status" value="1"/>
</dbReference>
<organism evidence="2 3">
    <name type="scientific">Ruminococcus bicirculans</name>
    <name type="common">ex Wegman et al. 2014</name>
    <dbReference type="NCBI Taxonomy" id="1160721"/>
    <lineage>
        <taxon>Bacteria</taxon>
        <taxon>Bacillati</taxon>
        <taxon>Bacillota</taxon>
        <taxon>Clostridia</taxon>
        <taxon>Eubacteriales</taxon>
        <taxon>Oscillospiraceae</taxon>
        <taxon>Ruminococcus</taxon>
    </lineage>
</organism>
<accession>A0AAW6E217</accession>
<proteinExistence type="predicted"/>
<keyword evidence="1" id="KW-0175">Coiled coil</keyword>
<evidence type="ECO:0000313" key="2">
    <source>
        <dbReference type="EMBL" id="MDB8742961.1"/>
    </source>
</evidence>